<feature type="transmembrane region" description="Helical" evidence="1">
    <location>
        <begin position="12"/>
        <end position="31"/>
    </location>
</feature>
<keyword evidence="1" id="KW-0472">Membrane</keyword>
<evidence type="ECO:0000313" key="3">
    <source>
        <dbReference type="Proteomes" id="UP000218327"/>
    </source>
</evidence>
<comment type="caution">
    <text evidence="2">The sequence shown here is derived from an EMBL/GenBank/DDBJ whole genome shotgun (WGS) entry which is preliminary data.</text>
</comment>
<organism evidence="2 3">
    <name type="scientific">SAR86 cluster bacterium</name>
    <dbReference type="NCBI Taxonomy" id="2030880"/>
    <lineage>
        <taxon>Bacteria</taxon>
        <taxon>Pseudomonadati</taxon>
        <taxon>Pseudomonadota</taxon>
        <taxon>Gammaproteobacteria</taxon>
        <taxon>SAR86 cluster</taxon>
    </lineage>
</organism>
<evidence type="ECO:0000256" key="1">
    <source>
        <dbReference type="SAM" id="Phobius"/>
    </source>
</evidence>
<reference evidence="3" key="1">
    <citation type="submission" date="2017-08" db="EMBL/GenBank/DDBJ databases">
        <title>A dynamic microbial community with high functional redundancy inhabits the cold, oxic subseafloor aquifer.</title>
        <authorList>
            <person name="Tully B.J."/>
            <person name="Wheat C.G."/>
            <person name="Glazer B.T."/>
            <person name="Huber J.A."/>
        </authorList>
    </citation>
    <scope>NUCLEOTIDE SEQUENCE [LARGE SCALE GENOMIC DNA]</scope>
</reference>
<gene>
    <name evidence="2" type="ORF">COA96_06920</name>
</gene>
<dbReference type="AlphaFoldDB" id="A0A2A5B2N6"/>
<protein>
    <submittedName>
        <fullName evidence="2">Uncharacterized protein</fullName>
    </submittedName>
</protein>
<dbReference type="Proteomes" id="UP000218327">
    <property type="component" value="Unassembled WGS sequence"/>
</dbReference>
<dbReference type="EMBL" id="NVVJ01000015">
    <property type="protein sequence ID" value="PCJ25752.1"/>
    <property type="molecule type" value="Genomic_DNA"/>
</dbReference>
<keyword evidence="1" id="KW-0812">Transmembrane</keyword>
<sequence length="239" mass="26260">MNKLDVWRKHAIEAIVIVGSILLAFAIDAAWDSRKENIQEQQLLTFISADMERNINALNGVIEKNLERDSGLYNFMSATPESLSHLTLSTSRDFLQISVAALDALYAVSTFTPYQGSLVDSDLSDISNIQLRNELGAWLGLSDRVTKTEARNIEGSVTLIAVASKHGTAALESLALGLLPEILPEGHKSQGDVLSALRADEDFISSLLQYHNQRTATVRALGPLRDSTERVILLLQENM</sequence>
<name>A0A2A5B2N6_9GAMM</name>
<accession>A0A2A5B2N6</accession>
<keyword evidence="1" id="KW-1133">Transmembrane helix</keyword>
<evidence type="ECO:0000313" key="2">
    <source>
        <dbReference type="EMBL" id="PCJ25752.1"/>
    </source>
</evidence>
<proteinExistence type="predicted"/>